<feature type="region of interest" description="Disordered" evidence="5">
    <location>
        <begin position="928"/>
        <end position="948"/>
    </location>
</feature>
<evidence type="ECO:0000256" key="3">
    <source>
        <dbReference type="ARBA" id="ARBA00022833"/>
    </source>
</evidence>
<keyword evidence="8" id="KW-1185">Reference proteome</keyword>
<evidence type="ECO:0000256" key="2">
    <source>
        <dbReference type="ARBA" id="ARBA00022771"/>
    </source>
</evidence>
<evidence type="ECO:0000313" key="7">
    <source>
        <dbReference type="EMBL" id="KAG7346935.1"/>
    </source>
</evidence>
<feature type="compositionally biased region" description="Low complexity" evidence="5">
    <location>
        <begin position="458"/>
        <end position="467"/>
    </location>
</feature>
<dbReference type="AlphaFoldDB" id="A0A9K3KPU5"/>
<evidence type="ECO:0000259" key="6">
    <source>
        <dbReference type="PROSITE" id="PS50103"/>
    </source>
</evidence>
<feature type="compositionally biased region" description="Polar residues" evidence="5">
    <location>
        <begin position="168"/>
        <end position="187"/>
    </location>
</feature>
<evidence type="ECO:0000256" key="1">
    <source>
        <dbReference type="ARBA" id="ARBA00022723"/>
    </source>
</evidence>
<proteinExistence type="predicted"/>
<feature type="region of interest" description="Disordered" evidence="5">
    <location>
        <begin position="124"/>
        <end position="188"/>
    </location>
</feature>
<protein>
    <recommendedName>
        <fullName evidence="6">C3H1-type domain-containing protein</fullName>
    </recommendedName>
</protein>
<feature type="region of interest" description="Disordered" evidence="5">
    <location>
        <begin position="363"/>
        <end position="446"/>
    </location>
</feature>
<dbReference type="PROSITE" id="PS50103">
    <property type="entry name" value="ZF_C3H1"/>
    <property type="match status" value="1"/>
</dbReference>
<feature type="region of interest" description="Disordered" evidence="5">
    <location>
        <begin position="458"/>
        <end position="531"/>
    </location>
</feature>
<feature type="compositionally biased region" description="Polar residues" evidence="5">
    <location>
        <begin position="468"/>
        <end position="482"/>
    </location>
</feature>
<feature type="compositionally biased region" description="Polar residues" evidence="5">
    <location>
        <begin position="431"/>
        <end position="444"/>
    </location>
</feature>
<dbReference type="InterPro" id="IPR000571">
    <property type="entry name" value="Znf_CCCH"/>
</dbReference>
<feature type="zinc finger region" description="C3H1-type" evidence="4">
    <location>
        <begin position="889"/>
        <end position="918"/>
    </location>
</feature>
<dbReference type="OrthoDB" id="20534at2759"/>
<feature type="domain" description="C3H1-type" evidence="6">
    <location>
        <begin position="889"/>
        <end position="918"/>
    </location>
</feature>
<accession>A0A9K3KPU5</accession>
<dbReference type="PANTHER" id="PTHR14493:SF50">
    <property type="entry name" value="RING FINGER PROTEIN UNKEMPT"/>
    <property type="match status" value="1"/>
</dbReference>
<feature type="compositionally biased region" description="Polar residues" evidence="5">
    <location>
        <begin position="512"/>
        <end position="531"/>
    </location>
</feature>
<dbReference type="GO" id="GO:0008270">
    <property type="term" value="F:zinc ion binding"/>
    <property type="evidence" value="ECO:0007669"/>
    <property type="project" value="UniProtKB-KW"/>
</dbReference>
<feature type="compositionally biased region" description="Low complexity" evidence="5">
    <location>
        <begin position="137"/>
        <end position="149"/>
    </location>
</feature>
<feature type="compositionally biased region" description="Low complexity" evidence="5">
    <location>
        <begin position="676"/>
        <end position="695"/>
    </location>
</feature>
<organism evidence="7 8">
    <name type="scientific">Nitzschia inconspicua</name>
    <dbReference type="NCBI Taxonomy" id="303405"/>
    <lineage>
        <taxon>Eukaryota</taxon>
        <taxon>Sar</taxon>
        <taxon>Stramenopiles</taxon>
        <taxon>Ochrophyta</taxon>
        <taxon>Bacillariophyta</taxon>
        <taxon>Bacillariophyceae</taxon>
        <taxon>Bacillariophycidae</taxon>
        <taxon>Bacillariales</taxon>
        <taxon>Bacillariaceae</taxon>
        <taxon>Nitzschia</taxon>
    </lineage>
</organism>
<keyword evidence="3 4" id="KW-0862">Zinc</keyword>
<keyword evidence="1 4" id="KW-0479">Metal-binding</keyword>
<dbReference type="InterPro" id="IPR045234">
    <property type="entry name" value="Unkempt-like"/>
</dbReference>
<evidence type="ECO:0000313" key="8">
    <source>
        <dbReference type="Proteomes" id="UP000693970"/>
    </source>
</evidence>
<gene>
    <name evidence="7" type="ORF">IV203_006004</name>
</gene>
<comment type="caution">
    <text evidence="7">The sequence shown here is derived from an EMBL/GenBank/DDBJ whole genome shotgun (WGS) entry which is preliminary data.</text>
</comment>
<dbReference type="EMBL" id="JAGRRH010000021">
    <property type="protein sequence ID" value="KAG7346935.1"/>
    <property type="molecule type" value="Genomic_DNA"/>
</dbReference>
<name>A0A9K3KPU5_9STRA</name>
<reference evidence="7" key="2">
    <citation type="submission" date="2021-04" db="EMBL/GenBank/DDBJ databases">
        <authorList>
            <person name="Podell S."/>
        </authorList>
    </citation>
    <scope>NUCLEOTIDE SEQUENCE</scope>
    <source>
        <strain evidence="7">Hildebrandi</strain>
    </source>
</reference>
<feature type="region of interest" description="Disordered" evidence="5">
    <location>
        <begin position="252"/>
        <end position="303"/>
    </location>
</feature>
<evidence type="ECO:0000256" key="5">
    <source>
        <dbReference type="SAM" id="MobiDB-lite"/>
    </source>
</evidence>
<sequence length="1032" mass="113657">MEDISIDGLAVHHTFGGEQEKNGGDANIRSIVCAESPGQNFAAWGSVLEPTANNFAEHRKTDTIMSASLPRDDDGGMGTFEQQQHHYLPQHHNEFSNIISHQPTSSPLPSPFFAVEGGDSSIRDINNQGLSWGTGGHSTTRSGSSRFGSNPKPAESALGLMTGRTQHESTVQHLSSNQQPQYKPQNHQSSLTLLLQQPPQQLSRPPIQQHTATAAEIALGLPSSLFNQNDQEMGDGTRTFVYRNSSLDRVVEAKQDSKTGDSSSSNTFFPAKDGDEETSRTEDTLLVNSSGRMTPLHDSSEHGSDLHRLAMVVGTPSTVSTAPSSDDASLGTDYKLDDSMLPNLLHPLGMHRRENSWGEEGLLPSSAGFITPPREFPNQNPWLTPPAPSQSQQNSQQRAWGNALQPRGPPQHPPQQQRIASFRHEGPWSDPISTIPPQQQQAPYSHQHVVAYQQLPSQPSSQQLVQPGHQQPSQGSRKQSYAHQAAQHEVQHTVPTPISAGPKNPRQPRSGARQTPPANQVGGQHPPITNSRSASEILKTLLRKKACLYEPDTSRSVALVTWLVGRVLALEHGFFSRQQLQSGVHACVANKIESGTITRTKVNRCMQIILNSCFHYIIPRSDGTEEKGDHFRALFGATVRDDSELLQYLPEPWNDLRVDPATVLEASLHDSDDKTTSSSGKSPSATPKSSPKLSSVNAEKSPDRDSQDDDKDDSKRAVLLCFNENVRSAEDVFRCHNEFIRDTANAAHLQLTAQEWRQFFGRETSRAPYLWGSVGIPTLTGESAAGPPRRPDLLGQMSKEEVSQFRSTWCTKRYEHDHDLCGFAHVEVNGGWLRRNPLIHSYKDEMCKFISTAGDKLIGPSHFFLNECARGIHCDHAHSMEEIIYHPKRYKTKVCNSLYSQSRGCRSGDVCPNLHPPDVTKPMRKAEMLRSQGGRRSKHEQSHAGSKPLVALPRGSPVVYASPAPFSSFDQLLGMPGLQSIFRRQSSVIRAHIRSPGKAQCLYSPFGDDWGVSVALPSPESQGESVHRRGNS</sequence>
<evidence type="ECO:0000256" key="4">
    <source>
        <dbReference type="PROSITE-ProRule" id="PRU00723"/>
    </source>
</evidence>
<dbReference type="Proteomes" id="UP000693970">
    <property type="component" value="Unassembled WGS sequence"/>
</dbReference>
<reference evidence="7" key="1">
    <citation type="journal article" date="2021" name="Sci. Rep.">
        <title>Diploid genomic architecture of Nitzschia inconspicua, an elite biomass production diatom.</title>
        <authorList>
            <person name="Oliver A."/>
            <person name="Podell S."/>
            <person name="Pinowska A."/>
            <person name="Traller J.C."/>
            <person name="Smith S.R."/>
            <person name="McClure R."/>
            <person name="Beliaev A."/>
            <person name="Bohutskyi P."/>
            <person name="Hill E.A."/>
            <person name="Rabines A."/>
            <person name="Zheng H."/>
            <person name="Allen L.Z."/>
            <person name="Kuo A."/>
            <person name="Grigoriev I.V."/>
            <person name="Allen A.E."/>
            <person name="Hazlebeck D."/>
            <person name="Allen E.E."/>
        </authorList>
    </citation>
    <scope>NUCLEOTIDE SEQUENCE</scope>
    <source>
        <strain evidence="7">Hildebrandi</strain>
    </source>
</reference>
<keyword evidence="2 4" id="KW-0863">Zinc-finger</keyword>
<feature type="region of interest" description="Disordered" evidence="5">
    <location>
        <begin position="668"/>
        <end position="714"/>
    </location>
</feature>
<dbReference type="PANTHER" id="PTHR14493">
    <property type="entry name" value="UNKEMPT FAMILY MEMBER"/>
    <property type="match status" value="1"/>
</dbReference>